<evidence type="ECO:0000313" key="4">
    <source>
        <dbReference type="Proteomes" id="UP001064489"/>
    </source>
</evidence>
<evidence type="ECO:0000313" key="3">
    <source>
        <dbReference type="EMBL" id="KAI9161049.1"/>
    </source>
</evidence>
<comment type="caution">
    <text evidence="3">The sequence shown here is derived from an EMBL/GenBank/DDBJ whole genome shotgun (WGS) entry which is preliminary data.</text>
</comment>
<feature type="signal peptide" evidence="1">
    <location>
        <begin position="1"/>
        <end position="31"/>
    </location>
</feature>
<keyword evidence="4" id="KW-1185">Reference proteome</keyword>
<sequence length="334" mass="34615">MAKFNLNNFSFISLNIFVLSLLLTFCNLTSTSTDELIPNPFQGLACAVINCGEGSCVSSDSTFLGVDCVCKPGWKTIQIANLTIPYCLPNCTINLNCSDVSMPPLPLPSACGWCGYGTCAANGIGHTCQCFPGSANLFDNSTLPCLQQCSFGADCKNLGLDLPFPPSPPTKSGSTAVGPTLASNSSSVACAFIDCGEGSCVSSNASFLGFDCVCKPGWKKIQIGNLPFSSCLIPNCTINFNCSDVSTPPPPPPPPSLPLPSACDLVWCGDGTCAANGNGHTCQCFPGSTNLLDNSSLPCLQQCSLGEDCNELGLVLPLILPPPPPPTKSTTVGK</sequence>
<evidence type="ECO:0000256" key="1">
    <source>
        <dbReference type="SAM" id="SignalP"/>
    </source>
</evidence>
<feature type="domain" description="EGF-like" evidence="2">
    <location>
        <begin position="262"/>
        <end position="304"/>
    </location>
</feature>
<organism evidence="3 4">
    <name type="scientific">Acer negundo</name>
    <name type="common">Box elder</name>
    <dbReference type="NCBI Taxonomy" id="4023"/>
    <lineage>
        <taxon>Eukaryota</taxon>
        <taxon>Viridiplantae</taxon>
        <taxon>Streptophyta</taxon>
        <taxon>Embryophyta</taxon>
        <taxon>Tracheophyta</taxon>
        <taxon>Spermatophyta</taxon>
        <taxon>Magnoliopsida</taxon>
        <taxon>eudicotyledons</taxon>
        <taxon>Gunneridae</taxon>
        <taxon>Pentapetalae</taxon>
        <taxon>rosids</taxon>
        <taxon>malvids</taxon>
        <taxon>Sapindales</taxon>
        <taxon>Sapindaceae</taxon>
        <taxon>Hippocastanoideae</taxon>
        <taxon>Acereae</taxon>
        <taxon>Acer</taxon>
    </lineage>
</organism>
<feature type="domain" description="EGF-like" evidence="2">
    <location>
        <begin position="189"/>
        <end position="232"/>
    </location>
</feature>
<keyword evidence="1" id="KW-0732">Signal</keyword>
<feature type="domain" description="EGF-like" evidence="2">
    <location>
        <begin position="45"/>
        <end position="88"/>
    </location>
</feature>
<dbReference type="EMBL" id="JAJSOW010000106">
    <property type="protein sequence ID" value="KAI9161049.1"/>
    <property type="molecule type" value="Genomic_DNA"/>
</dbReference>
<feature type="chain" id="PRO_5042019974" description="EGF-like domain-containing protein" evidence="1">
    <location>
        <begin position="32"/>
        <end position="334"/>
    </location>
</feature>
<dbReference type="AlphaFoldDB" id="A0AAD5NIP3"/>
<protein>
    <recommendedName>
        <fullName evidence="2">EGF-like domain-containing protein</fullName>
    </recommendedName>
</protein>
<proteinExistence type="predicted"/>
<name>A0AAD5NIP3_ACENE</name>
<dbReference type="InterPro" id="IPR000742">
    <property type="entry name" value="EGF"/>
</dbReference>
<dbReference type="SMART" id="SM00181">
    <property type="entry name" value="EGF"/>
    <property type="match status" value="3"/>
</dbReference>
<reference evidence="3" key="2">
    <citation type="submission" date="2023-02" db="EMBL/GenBank/DDBJ databases">
        <authorList>
            <person name="Swenson N.G."/>
            <person name="Wegrzyn J.L."/>
            <person name="Mcevoy S.L."/>
        </authorList>
    </citation>
    <scope>NUCLEOTIDE SEQUENCE</scope>
    <source>
        <strain evidence="3">91603</strain>
        <tissue evidence="3">Leaf</tissue>
    </source>
</reference>
<accession>A0AAD5NIP3</accession>
<dbReference type="PANTHER" id="PTHR33881">
    <property type="entry name" value="NEUROGENIC LOCUS NOTCH-LIKE PROTEIN"/>
    <property type="match status" value="1"/>
</dbReference>
<dbReference type="PANTHER" id="PTHR33881:SF17">
    <property type="entry name" value="EGF-LIKE DOMAIN-CONTAINING PROTEIN"/>
    <property type="match status" value="1"/>
</dbReference>
<evidence type="ECO:0000259" key="2">
    <source>
        <dbReference type="SMART" id="SM00181"/>
    </source>
</evidence>
<gene>
    <name evidence="3" type="ORF">LWI28_014000</name>
</gene>
<reference evidence="3" key="1">
    <citation type="journal article" date="2022" name="Plant J.">
        <title>Strategies of tolerance reflected in two North American maple genomes.</title>
        <authorList>
            <person name="McEvoy S.L."/>
            <person name="Sezen U.U."/>
            <person name="Trouern-Trend A."/>
            <person name="McMahon S.M."/>
            <person name="Schaberg P.G."/>
            <person name="Yang J."/>
            <person name="Wegrzyn J.L."/>
            <person name="Swenson N.G."/>
        </authorList>
    </citation>
    <scope>NUCLEOTIDE SEQUENCE</scope>
    <source>
        <strain evidence="3">91603</strain>
    </source>
</reference>
<dbReference type="Proteomes" id="UP001064489">
    <property type="component" value="Chromosome 2"/>
</dbReference>